<comment type="similarity">
    <text evidence="1">Belongs to the nematode receptor-like protein sre family.</text>
</comment>
<feature type="transmembrane region" description="Helical" evidence="2">
    <location>
        <begin position="103"/>
        <end position="127"/>
    </location>
</feature>
<accession>A0A914HVA7</accession>
<sequence length="295" mass="34704">MSNNCGCIFIRGIVRLEILLGNFLMGQFVLVNNYNNWHLRAMVAPIYFRNYLAHILVIERLMATLWVKTYENRRNWHYSVIWFCVVIILTSINLFYTSQTADLVSWLTFGFVMVLALLEIFVFAFLWKYNIKSYHRKWVKVHDLSERYQLSENVRTTKQMIPPLLFHLVNLSIGSVSSTVLFYKPFTNQFCYDFVTQLSLTFVSICNFMIELTMITFHPFLNRKLKQTLGKVLKRSMGGQRANNRIASTTGGRAEPQTMILLNLHGEQMRTQPISQKEHFEVLRKEWKWTGPSDC</sequence>
<evidence type="ECO:0000313" key="4">
    <source>
        <dbReference type="WBParaSite" id="Gr19_v10_g4118.t1"/>
    </source>
</evidence>
<name>A0A914HVA7_GLORO</name>
<evidence type="ECO:0000256" key="1">
    <source>
        <dbReference type="ARBA" id="ARBA00006803"/>
    </source>
</evidence>
<reference evidence="4" key="1">
    <citation type="submission" date="2022-11" db="UniProtKB">
        <authorList>
            <consortium name="WormBaseParasite"/>
        </authorList>
    </citation>
    <scope>IDENTIFICATION</scope>
</reference>
<dbReference type="InterPro" id="IPR004151">
    <property type="entry name" value="7TM_GPCR_serpentine_rcpt_Sre"/>
</dbReference>
<proteinExistence type="inferred from homology"/>
<dbReference type="Pfam" id="PF03125">
    <property type="entry name" value="Sre"/>
    <property type="match status" value="1"/>
</dbReference>
<dbReference type="InterPro" id="IPR052854">
    <property type="entry name" value="Serpentine_rcpt_epsilon"/>
</dbReference>
<keyword evidence="2" id="KW-0472">Membrane</keyword>
<keyword evidence="3" id="KW-1185">Reference proteome</keyword>
<feature type="transmembrane region" description="Helical" evidence="2">
    <location>
        <begin position="164"/>
        <end position="183"/>
    </location>
</feature>
<keyword evidence="2" id="KW-1133">Transmembrane helix</keyword>
<keyword evidence="2" id="KW-0812">Transmembrane</keyword>
<dbReference type="PANTHER" id="PTHR47518">
    <property type="entry name" value="SERPENTINE RECEPTOR CLASS EPSILON-13-RELATED"/>
    <property type="match status" value="1"/>
</dbReference>
<feature type="transmembrane region" description="Helical" evidence="2">
    <location>
        <begin position="12"/>
        <end position="31"/>
    </location>
</feature>
<feature type="transmembrane region" description="Helical" evidence="2">
    <location>
        <begin position="79"/>
        <end position="97"/>
    </location>
</feature>
<dbReference type="PANTHER" id="PTHR47518:SF9">
    <property type="entry name" value="SERPENTINE RECEPTOR, CLASS T"/>
    <property type="match status" value="1"/>
</dbReference>
<dbReference type="GO" id="GO:0016020">
    <property type="term" value="C:membrane"/>
    <property type="evidence" value="ECO:0007669"/>
    <property type="project" value="InterPro"/>
</dbReference>
<dbReference type="AlphaFoldDB" id="A0A914HVA7"/>
<dbReference type="WBParaSite" id="Gr19_v10_g4118.t1">
    <property type="protein sequence ID" value="Gr19_v10_g4118.t1"/>
    <property type="gene ID" value="Gr19_v10_g4118"/>
</dbReference>
<organism evidence="3 4">
    <name type="scientific">Globodera rostochiensis</name>
    <name type="common">Golden nematode worm</name>
    <name type="synonym">Heterodera rostochiensis</name>
    <dbReference type="NCBI Taxonomy" id="31243"/>
    <lineage>
        <taxon>Eukaryota</taxon>
        <taxon>Metazoa</taxon>
        <taxon>Ecdysozoa</taxon>
        <taxon>Nematoda</taxon>
        <taxon>Chromadorea</taxon>
        <taxon>Rhabditida</taxon>
        <taxon>Tylenchina</taxon>
        <taxon>Tylenchomorpha</taxon>
        <taxon>Tylenchoidea</taxon>
        <taxon>Heteroderidae</taxon>
        <taxon>Heteroderinae</taxon>
        <taxon>Globodera</taxon>
    </lineage>
</organism>
<feature type="transmembrane region" description="Helical" evidence="2">
    <location>
        <begin position="195"/>
        <end position="217"/>
    </location>
</feature>
<evidence type="ECO:0000256" key="2">
    <source>
        <dbReference type="SAM" id="Phobius"/>
    </source>
</evidence>
<dbReference type="Proteomes" id="UP000887572">
    <property type="component" value="Unplaced"/>
</dbReference>
<protein>
    <submittedName>
        <fullName evidence="4">Gustatory receptor</fullName>
    </submittedName>
</protein>
<dbReference type="GO" id="GO:0007606">
    <property type="term" value="P:sensory perception of chemical stimulus"/>
    <property type="evidence" value="ECO:0007669"/>
    <property type="project" value="InterPro"/>
</dbReference>
<evidence type="ECO:0000313" key="3">
    <source>
        <dbReference type="Proteomes" id="UP000887572"/>
    </source>
</evidence>